<keyword evidence="3" id="KW-0732">Signal</keyword>
<sequence>MKIRHALVASAVLISSAALAAPAAQAGTSGESTSFTGFSSLQAGGPWAEGTVTVANTSAVEDTTNHLVLTLGADQLALDQVAMQYADGPADSWKPLALSAADSGSVQYAGGTVDLTGAPLDLKPGASHTFRLRIQLPQTAQQEIDQDLQLRGVLAPDLASARTSSTAAGYLNLKVGGLGVQVVGLPAPIPADGRAHPFQVRITTANGFDWHLDRASFFVWAGQGVGQMSGPSACDAEIDVQDPATKAWHKVGMQAAGFDGNDVDLVKWATGPVSDRVVNARISVGKNFKVNTADSTLGFGYYPGEGPNYFWASQKLAVAPAADALDCVNPDAPAPGASAAPVAATTPAAASATPSAAHGSAKASAPATASHQASAAASGGGELASTGSSGTGTIAGLGAALLAAGAGVMLLMRRRGRRA</sequence>
<keyword evidence="2" id="KW-0812">Transmembrane</keyword>
<dbReference type="EMBL" id="BAAALF010000084">
    <property type="protein sequence ID" value="GAA1248816.1"/>
    <property type="molecule type" value="Genomic_DNA"/>
</dbReference>
<evidence type="ECO:0000313" key="4">
    <source>
        <dbReference type="EMBL" id="GAA1248816.1"/>
    </source>
</evidence>
<feature type="signal peptide" evidence="3">
    <location>
        <begin position="1"/>
        <end position="20"/>
    </location>
</feature>
<evidence type="ECO:0000256" key="3">
    <source>
        <dbReference type="SAM" id="SignalP"/>
    </source>
</evidence>
<keyword evidence="2" id="KW-1133">Transmembrane helix</keyword>
<keyword evidence="2" id="KW-0472">Membrane</keyword>
<reference evidence="5" key="1">
    <citation type="journal article" date="2019" name="Int. J. Syst. Evol. Microbiol.">
        <title>The Global Catalogue of Microorganisms (GCM) 10K type strain sequencing project: providing services to taxonomists for standard genome sequencing and annotation.</title>
        <authorList>
            <consortium name="The Broad Institute Genomics Platform"/>
            <consortium name="The Broad Institute Genome Sequencing Center for Infectious Disease"/>
            <person name="Wu L."/>
            <person name="Ma J."/>
        </authorList>
    </citation>
    <scope>NUCLEOTIDE SEQUENCE [LARGE SCALE GENOMIC DNA]</scope>
    <source>
        <strain evidence="5">JCM 13004</strain>
    </source>
</reference>
<evidence type="ECO:0000313" key="5">
    <source>
        <dbReference type="Proteomes" id="UP001500037"/>
    </source>
</evidence>
<evidence type="ECO:0000256" key="2">
    <source>
        <dbReference type="SAM" id="Phobius"/>
    </source>
</evidence>
<feature type="region of interest" description="Disordered" evidence="1">
    <location>
        <begin position="351"/>
        <end position="385"/>
    </location>
</feature>
<evidence type="ECO:0000256" key="1">
    <source>
        <dbReference type="SAM" id="MobiDB-lite"/>
    </source>
</evidence>
<organism evidence="4 5">
    <name type="scientific">Kitasatospora nipponensis</name>
    <dbReference type="NCBI Taxonomy" id="258049"/>
    <lineage>
        <taxon>Bacteria</taxon>
        <taxon>Bacillati</taxon>
        <taxon>Actinomycetota</taxon>
        <taxon>Actinomycetes</taxon>
        <taxon>Kitasatosporales</taxon>
        <taxon>Streptomycetaceae</taxon>
        <taxon>Kitasatospora</taxon>
    </lineage>
</organism>
<dbReference type="Proteomes" id="UP001500037">
    <property type="component" value="Unassembled WGS sequence"/>
</dbReference>
<dbReference type="RefSeq" id="WP_344443680.1">
    <property type="nucleotide sequence ID" value="NZ_BAAALF010000084.1"/>
</dbReference>
<keyword evidence="5" id="KW-1185">Reference proteome</keyword>
<comment type="caution">
    <text evidence="4">The sequence shown here is derived from an EMBL/GenBank/DDBJ whole genome shotgun (WGS) entry which is preliminary data.</text>
</comment>
<proteinExistence type="predicted"/>
<feature type="chain" id="PRO_5045746659" description="LPXTG-motif cell wall-anchored protein" evidence="3">
    <location>
        <begin position="21"/>
        <end position="419"/>
    </location>
</feature>
<name>A0ABP4H361_9ACTN</name>
<protein>
    <recommendedName>
        <fullName evidence="6">LPXTG-motif cell wall-anchored protein</fullName>
    </recommendedName>
</protein>
<evidence type="ECO:0008006" key="6">
    <source>
        <dbReference type="Google" id="ProtNLM"/>
    </source>
</evidence>
<gene>
    <name evidence="4" type="ORF">GCM10009665_44640</name>
</gene>
<dbReference type="NCBIfam" id="TIGR01167">
    <property type="entry name" value="LPXTG_anchor"/>
    <property type="match status" value="1"/>
</dbReference>
<feature type="transmembrane region" description="Helical" evidence="2">
    <location>
        <begin position="394"/>
        <end position="412"/>
    </location>
</feature>
<accession>A0ABP4H361</accession>